<protein>
    <submittedName>
        <fullName evidence="2">Uncharacterized protein</fullName>
    </submittedName>
</protein>
<dbReference type="Proteomes" id="UP001597497">
    <property type="component" value="Unassembled WGS sequence"/>
</dbReference>
<accession>A0ABW5RD69</accession>
<reference evidence="3" key="1">
    <citation type="journal article" date="2019" name="Int. J. Syst. Evol. Microbiol.">
        <title>The Global Catalogue of Microorganisms (GCM) 10K type strain sequencing project: providing services to taxonomists for standard genome sequencing and annotation.</title>
        <authorList>
            <consortium name="The Broad Institute Genomics Platform"/>
            <consortium name="The Broad Institute Genome Sequencing Center for Infectious Disease"/>
            <person name="Wu L."/>
            <person name="Ma J."/>
        </authorList>
    </citation>
    <scope>NUCLEOTIDE SEQUENCE [LARGE SCALE GENOMIC DNA]</scope>
    <source>
        <strain evidence="3">KCTC 33676</strain>
    </source>
</reference>
<evidence type="ECO:0000313" key="2">
    <source>
        <dbReference type="EMBL" id="MFD2672665.1"/>
    </source>
</evidence>
<feature type="region of interest" description="Disordered" evidence="1">
    <location>
        <begin position="1"/>
        <end position="33"/>
    </location>
</feature>
<name>A0ABW5RD69_9BACL</name>
<proteinExistence type="predicted"/>
<dbReference type="RefSeq" id="WP_379930231.1">
    <property type="nucleotide sequence ID" value="NZ_JBHUMM010000043.1"/>
</dbReference>
<gene>
    <name evidence="2" type="ORF">ACFSUC_13945</name>
</gene>
<dbReference type="EMBL" id="JBHUMM010000043">
    <property type="protein sequence ID" value="MFD2672665.1"/>
    <property type="molecule type" value="Genomic_DNA"/>
</dbReference>
<sequence length="197" mass="22923">MTRTDGTRVTQKSTEQMDVQEQQETASGQRTSSLAITSPWVQALLTLEEETACKQLGEQMTEAGFAAVREWLDDLRVQLKRFEEHDMDRMAAILHRAQLALPHPEKISPSWQSIWQEYTTILQSKIQLLKQFPSQVRTGEWQVLMDNPYTQQGIVCYPSLTFMDAIYLFAYFRAELHPNEYIRLQRIETVWTEQGGH</sequence>
<evidence type="ECO:0000313" key="3">
    <source>
        <dbReference type="Proteomes" id="UP001597497"/>
    </source>
</evidence>
<organism evidence="2 3">
    <name type="scientific">Marinicrinis sediminis</name>
    <dbReference type="NCBI Taxonomy" id="1652465"/>
    <lineage>
        <taxon>Bacteria</taxon>
        <taxon>Bacillati</taxon>
        <taxon>Bacillota</taxon>
        <taxon>Bacilli</taxon>
        <taxon>Bacillales</taxon>
        <taxon>Paenibacillaceae</taxon>
    </lineage>
</organism>
<evidence type="ECO:0000256" key="1">
    <source>
        <dbReference type="SAM" id="MobiDB-lite"/>
    </source>
</evidence>
<comment type="caution">
    <text evidence="2">The sequence shown here is derived from an EMBL/GenBank/DDBJ whole genome shotgun (WGS) entry which is preliminary data.</text>
</comment>
<keyword evidence="3" id="KW-1185">Reference proteome</keyword>